<organism evidence="2 3">
    <name type="scientific">Babesia ovata</name>
    <dbReference type="NCBI Taxonomy" id="189622"/>
    <lineage>
        <taxon>Eukaryota</taxon>
        <taxon>Sar</taxon>
        <taxon>Alveolata</taxon>
        <taxon>Apicomplexa</taxon>
        <taxon>Aconoidasida</taxon>
        <taxon>Piroplasmida</taxon>
        <taxon>Babesiidae</taxon>
        <taxon>Babesia</taxon>
    </lineage>
</organism>
<reference evidence="2 3" key="1">
    <citation type="journal article" date="2017" name="BMC Genomics">
        <title>Whole-genome assembly of Babesia ovata and comparative genomics between closely related pathogens.</title>
        <authorList>
            <person name="Yamagishi J."/>
            <person name="Asada M."/>
            <person name="Hakimi H."/>
            <person name="Tanaka T.Q."/>
            <person name="Sugimoto C."/>
            <person name="Kawazu S."/>
        </authorList>
    </citation>
    <scope>NUCLEOTIDE SEQUENCE [LARGE SCALE GENOMIC DNA]</scope>
    <source>
        <strain evidence="2 3">Miyake</strain>
    </source>
</reference>
<proteinExistence type="predicted"/>
<evidence type="ECO:0000313" key="3">
    <source>
        <dbReference type="Proteomes" id="UP000236319"/>
    </source>
</evidence>
<name>A0A2H6KD19_9APIC</name>
<gene>
    <name evidence="2" type="ORF">BOVATA_023670</name>
</gene>
<dbReference type="AlphaFoldDB" id="A0A2H6KD19"/>
<keyword evidence="3" id="KW-1185">Reference proteome</keyword>
<dbReference type="EMBL" id="BDSA01000002">
    <property type="protein sequence ID" value="GBE60874.1"/>
    <property type="molecule type" value="Genomic_DNA"/>
</dbReference>
<protein>
    <submittedName>
        <fullName evidence="2">Uncharacterized protein</fullName>
    </submittedName>
</protein>
<dbReference type="GeneID" id="39874644"/>
<comment type="caution">
    <text evidence="2">The sequence shown here is derived from an EMBL/GenBank/DDBJ whole genome shotgun (WGS) entry which is preliminary data.</text>
</comment>
<evidence type="ECO:0000313" key="2">
    <source>
        <dbReference type="EMBL" id="GBE60874.1"/>
    </source>
</evidence>
<feature type="compositionally biased region" description="Basic and acidic residues" evidence="1">
    <location>
        <begin position="22"/>
        <end position="34"/>
    </location>
</feature>
<feature type="region of interest" description="Disordered" evidence="1">
    <location>
        <begin position="19"/>
        <end position="54"/>
    </location>
</feature>
<dbReference type="VEuPathDB" id="PiroplasmaDB:BOVATA_023670"/>
<dbReference type="Proteomes" id="UP000236319">
    <property type="component" value="Unassembled WGS sequence"/>
</dbReference>
<evidence type="ECO:0000256" key="1">
    <source>
        <dbReference type="SAM" id="MobiDB-lite"/>
    </source>
</evidence>
<accession>A0A2H6KD19</accession>
<dbReference type="RefSeq" id="XP_028867117.1">
    <property type="nucleotide sequence ID" value="XM_029011284.1"/>
</dbReference>
<feature type="compositionally biased region" description="Acidic residues" evidence="1">
    <location>
        <begin position="35"/>
        <end position="48"/>
    </location>
</feature>
<sequence length="92" mass="10400">MAEVVKDCDKGRSLAEETITDLMERPNAKDAHDAYDDDYDEDYDDDGSGEIGGGMDGIGGREYTVLFTTCTFTSLQLEFCSRLARYWFPKKH</sequence>